<proteinExistence type="predicted"/>
<dbReference type="SUPFAM" id="SSF46548">
    <property type="entry name" value="alpha-helical ferredoxin"/>
    <property type="match status" value="1"/>
</dbReference>
<keyword evidence="2" id="KW-0479">Metal-binding</keyword>
<dbReference type="PANTHER" id="PTHR32479:SF19">
    <property type="entry name" value="ANAEROBIC GLYCEROL-3-PHOSPHATE DEHYDROGENASE SUBUNIT C"/>
    <property type="match status" value="1"/>
</dbReference>
<dbReference type="Pfam" id="PF02754">
    <property type="entry name" value="CCG"/>
    <property type="match status" value="2"/>
</dbReference>
<keyword evidence="4" id="KW-0408">Iron</keyword>
<name>A0ABN6NDR3_9BACT</name>
<feature type="domain" description="Cysteine-rich" evidence="6">
    <location>
        <begin position="203"/>
        <end position="288"/>
    </location>
</feature>
<organism evidence="7 8">
    <name type="scientific">Anaeromyxobacter paludicola</name>
    <dbReference type="NCBI Taxonomy" id="2918171"/>
    <lineage>
        <taxon>Bacteria</taxon>
        <taxon>Pseudomonadati</taxon>
        <taxon>Myxococcota</taxon>
        <taxon>Myxococcia</taxon>
        <taxon>Myxococcales</taxon>
        <taxon>Cystobacterineae</taxon>
        <taxon>Anaeromyxobacteraceae</taxon>
        <taxon>Anaeromyxobacter</taxon>
    </lineage>
</organism>
<evidence type="ECO:0000313" key="8">
    <source>
        <dbReference type="Proteomes" id="UP001162734"/>
    </source>
</evidence>
<keyword evidence="5" id="KW-0411">Iron-sulfur</keyword>
<evidence type="ECO:0000256" key="4">
    <source>
        <dbReference type="ARBA" id="ARBA00023004"/>
    </source>
</evidence>
<dbReference type="Proteomes" id="UP001162734">
    <property type="component" value="Chromosome"/>
</dbReference>
<gene>
    <name evidence="7" type="ORF">AMPC_38400</name>
</gene>
<keyword evidence="3" id="KW-0677">Repeat</keyword>
<dbReference type="InterPro" id="IPR004017">
    <property type="entry name" value="Cys_rich_dom"/>
</dbReference>
<keyword evidence="8" id="KW-1185">Reference proteome</keyword>
<evidence type="ECO:0000256" key="5">
    <source>
        <dbReference type="ARBA" id="ARBA00023014"/>
    </source>
</evidence>
<dbReference type="InterPro" id="IPR017900">
    <property type="entry name" value="4Fe4S_Fe_S_CS"/>
</dbReference>
<reference evidence="8" key="1">
    <citation type="journal article" date="2022" name="Int. J. Syst. Evol. Microbiol.">
        <title>Anaeromyxobacter oryzae sp. nov., Anaeromyxobacter diazotrophicus sp. nov. and Anaeromyxobacter paludicola sp. nov., isolated from paddy soils.</title>
        <authorList>
            <person name="Itoh H."/>
            <person name="Xu Z."/>
            <person name="Mise K."/>
            <person name="Masuda Y."/>
            <person name="Ushijima N."/>
            <person name="Hayakawa C."/>
            <person name="Shiratori Y."/>
            <person name="Senoo K."/>
        </authorList>
    </citation>
    <scope>NUCLEOTIDE SEQUENCE [LARGE SCALE GENOMIC DNA]</scope>
    <source>
        <strain evidence="8">Red630</strain>
    </source>
</reference>
<evidence type="ECO:0000256" key="3">
    <source>
        <dbReference type="ARBA" id="ARBA00022737"/>
    </source>
</evidence>
<dbReference type="PANTHER" id="PTHR32479">
    <property type="entry name" value="GLYCOLATE OXIDASE IRON-SULFUR SUBUNIT"/>
    <property type="match status" value="1"/>
</dbReference>
<evidence type="ECO:0000313" key="7">
    <source>
        <dbReference type="EMBL" id="BDG10727.1"/>
    </source>
</evidence>
<sequence length="453" mass="50881">MSGESVEKRISYQPTEWLSYDPSEEKYWDAKGLREEVVRAFEICHGCRMCFKYCDSFPTLFSLIDEQHGGDVRRLTEPEVERVMDACFQCKLCEVQCPYTPRDGHEFQLDFPKLVHRHDAVKLRARGKTLRERVLGDPDRAARAARASLGLANAANRSRPLRVLMEKTVGIHRDKLLPDFAGQPFDDWAEENGYVRAEPGGEVVLFQTCFVQHNEPQLGKDALEVLRACQVDARVVKGLACCGMPAWEHGDLDALRRQARRDLDLLLPYVDAGAKVLVVNPTCSMMMRKEWPHLLEGEDRSRAARLAAAVRDPSEFLWSIRDEPRFVKSFRSVPPGGKVAYHAPCHLRAQGVGFKGRDLLRRIPGVTVAATVMECCGHDGTYAMTVEGFGPSQRIGKKAFDGMKKAEARVWATDCPLAALQFAQHAGRKPLHPLAILARATRPDGFADLEEKE</sequence>
<accession>A0ABN6NDR3</accession>
<dbReference type="Gene3D" id="3.30.70.20">
    <property type="match status" value="1"/>
</dbReference>
<evidence type="ECO:0000259" key="6">
    <source>
        <dbReference type="Pfam" id="PF02754"/>
    </source>
</evidence>
<evidence type="ECO:0000256" key="1">
    <source>
        <dbReference type="ARBA" id="ARBA00022485"/>
    </source>
</evidence>
<keyword evidence="1" id="KW-0004">4Fe-4S</keyword>
<evidence type="ECO:0000256" key="2">
    <source>
        <dbReference type="ARBA" id="ARBA00022723"/>
    </source>
</evidence>
<dbReference type="PROSITE" id="PS00198">
    <property type="entry name" value="4FE4S_FER_1"/>
    <property type="match status" value="1"/>
</dbReference>
<feature type="domain" description="Cysteine-rich" evidence="6">
    <location>
        <begin position="339"/>
        <end position="417"/>
    </location>
</feature>
<dbReference type="EMBL" id="AP025592">
    <property type="protein sequence ID" value="BDG10727.1"/>
    <property type="molecule type" value="Genomic_DNA"/>
</dbReference>
<dbReference type="RefSeq" id="WP_248343253.1">
    <property type="nucleotide sequence ID" value="NZ_AP025592.1"/>
</dbReference>
<protein>
    <submittedName>
        <fullName evidence="7">Fe-S oxidoreductase</fullName>
    </submittedName>
</protein>